<dbReference type="EMBL" id="CP012670">
    <property type="protein sequence ID" value="AUX21881.1"/>
    <property type="molecule type" value="Genomic_DNA"/>
</dbReference>
<feature type="signal peptide" evidence="1">
    <location>
        <begin position="1"/>
        <end position="27"/>
    </location>
</feature>
<organism evidence="2 3">
    <name type="scientific">Sorangium cellulosum</name>
    <name type="common">Polyangium cellulosum</name>
    <dbReference type="NCBI Taxonomy" id="56"/>
    <lineage>
        <taxon>Bacteria</taxon>
        <taxon>Pseudomonadati</taxon>
        <taxon>Myxococcota</taxon>
        <taxon>Polyangia</taxon>
        <taxon>Polyangiales</taxon>
        <taxon>Polyangiaceae</taxon>
        <taxon>Sorangium</taxon>
    </lineage>
</organism>
<reference evidence="2 3" key="1">
    <citation type="submission" date="2015-09" db="EMBL/GenBank/DDBJ databases">
        <title>Sorangium comparison.</title>
        <authorList>
            <person name="Zaburannyi N."/>
            <person name="Bunk B."/>
            <person name="Overmann J."/>
            <person name="Mueller R."/>
        </authorList>
    </citation>
    <scope>NUCLEOTIDE SEQUENCE [LARGE SCALE GENOMIC DNA]</scope>
    <source>
        <strain evidence="2 3">So ceGT47</strain>
    </source>
</reference>
<feature type="chain" id="PRO_5020981560" description="Secreted protein" evidence="1">
    <location>
        <begin position="28"/>
        <end position="234"/>
    </location>
</feature>
<evidence type="ECO:0008006" key="4">
    <source>
        <dbReference type="Google" id="ProtNLM"/>
    </source>
</evidence>
<evidence type="ECO:0000313" key="2">
    <source>
        <dbReference type="EMBL" id="AUX21881.1"/>
    </source>
</evidence>
<dbReference type="Proteomes" id="UP000295781">
    <property type="component" value="Chromosome"/>
</dbReference>
<accession>A0A4P2PYV7</accession>
<evidence type="ECO:0000313" key="3">
    <source>
        <dbReference type="Proteomes" id="UP000295781"/>
    </source>
</evidence>
<proteinExistence type="predicted"/>
<protein>
    <recommendedName>
        <fullName evidence="4">Secreted protein</fullName>
    </recommendedName>
</protein>
<gene>
    <name evidence="2" type="ORF">SOCEGT47_023770</name>
</gene>
<keyword evidence="1" id="KW-0732">Signal</keyword>
<sequence length="234" mass="24452">MLRNAARFLMVSAAASLVSLGSASAEACSDVADAALALIASQTPSGNGASFFTLAMKTQSGYSSGDIAQLWGSTSPDSNLYYNHILAGNHFTQVTNIADIAAGDIMVIDEVWENGVRKYSGHTVIATGPAEPITAMNPVYSGTLQYALPIADATSSVHGCSSFYEDSRWPDGCTTGTFTAGPGTAFMRLYADATTGALEGYTWSVTSGGTYYSPSKRPYAIGRLTSCFPTPDDV</sequence>
<name>A0A4P2PYV7_SORCE</name>
<dbReference type="AlphaFoldDB" id="A0A4P2PYV7"/>
<evidence type="ECO:0000256" key="1">
    <source>
        <dbReference type="SAM" id="SignalP"/>
    </source>
</evidence>